<proteinExistence type="inferred from homology"/>
<keyword evidence="8" id="KW-0997">Cell inner membrane</keyword>
<keyword evidence="4 9" id="KW-0812">Transmembrane</keyword>
<accession>A0A2A4XG24</accession>
<keyword evidence="5 8" id="KW-0133">Cell shape</keyword>
<evidence type="ECO:0000256" key="3">
    <source>
        <dbReference type="ARBA" id="ARBA00022475"/>
    </source>
</evidence>
<evidence type="ECO:0000256" key="1">
    <source>
        <dbReference type="ARBA" id="ARBA00004651"/>
    </source>
</evidence>
<organism evidence="10 11">
    <name type="scientific">SAR86 cluster bacterium</name>
    <dbReference type="NCBI Taxonomy" id="2030880"/>
    <lineage>
        <taxon>Bacteria</taxon>
        <taxon>Pseudomonadati</taxon>
        <taxon>Pseudomonadota</taxon>
        <taxon>Gammaproteobacteria</taxon>
        <taxon>SAR86 cluster</taxon>
    </lineage>
</organism>
<protein>
    <recommendedName>
        <fullName evidence="8">Rod shape-determining protein MreD</fullName>
    </recommendedName>
</protein>
<evidence type="ECO:0000256" key="5">
    <source>
        <dbReference type="ARBA" id="ARBA00022960"/>
    </source>
</evidence>
<dbReference type="Pfam" id="PF04093">
    <property type="entry name" value="MreD"/>
    <property type="match status" value="1"/>
</dbReference>
<comment type="function">
    <text evidence="8">Involved in formation of the rod shape of the cell. May also contribute to regulation of formation of penicillin-binding proteins.</text>
</comment>
<evidence type="ECO:0000256" key="9">
    <source>
        <dbReference type="SAM" id="Phobius"/>
    </source>
</evidence>
<dbReference type="NCBIfam" id="TIGR03426">
    <property type="entry name" value="shape_MreD"/>
    <property type="match status" value="1"/>
</dbReference>
<evidence type="ECO:0000313" key="11">
    <source>
        <dbReference type="Proteomes" id="UP000218767"/>
    </source>
</evidence>
<name>A0A2A4XG24_9GAMM</name>
<dbReference type="PANTHER" id="PTHR37484">
    <property type="entry name" value="ROD SHAPE-DETERMINING PROTEIN MRED"/>
    <property type="match status" value="1"/>
</dbReference>
<comment type="similarity">
    <text evidence="2 8">Belongs to the MreD family.</text>
</comment>
<keyword evidence="6 9" id="KW-1133">Transmembrane helix</keyword>
<dbReference type="InterPro" id="IPR007227">
    <property type="entry name" value="Cell_shape_determining_MreD"/>
</dbReference>
<feature type="transmembrane region" description="Helical" evidence="9">
    <location>
        <begin position="73"/>
        <end position="92"/>
    </location>
</feature>
<comment type="subcellular location">
    <subcellularLocation>
        <location evidence="8">Cell inner membrane</location>
    </subcellularLocation>
    <subcellularLocation>
        <location evidence="1">Cell membrane</location>
        <topology evidence="1">Multi-pass membrane protein</topology>
    </subcellularLocation>
</comment>
<evidence type="ECO:0000256" key="6">
    <source>
        <dbReference type="ARBA" id="ARBA00022989"/>
    </source>
</evidence>
<keyword evidence="7 8" id="KW-0472">Membrane</keyword>
<dbReference type="GO" id="GO:0005886">
    <property type="term" value="C:plasma membrane"/>
    <property type="evidence" value="ECO:0007669"/>
    <property type="project" value="UniProtKB-SubCell"/>
</dbReference>
<dbReference type="PIRSF" id="PIRSF018472">
    <property type="entry name" value="MreD_proteobac"/>
    <property type="match status" value="1"/>
</dbReference>
<keyword evidence="3 8" id="KW-1003">Cell membrane</keyword>
<evidence type="ECO:0000256" key="4">
    <source>
        <dbReference type="ARBA" id="ARBA00022692"/>
    </source>
</evidence>
<gene>
    <name evidence="10" type="primary">mreD</name>
    <name evidence="10" type="ORF">COB20_02450</name>
</gene>
<comment type="caution">
    <text evidence="10">The sequence shown here is derived from an EMBL/GenBank/DDBJ whole genome shotgun (WGS) entry which is preliminary data.</text>
</comment>
<evidence type="ECO:0000313" key="10">
    <source>
        <dbReference type="EMBL" id="PCI80975.1"/>
    </source>
</evidence>
<evidence type="ECO:0000256" key="2">
    <source>
        <dbReference type="ARBA" id="ARBA00007776"/>
    </source>
</evidence>
<dbReference type="EMBL" id="NVUL01000007">
    <property type="protein sequence ID" value="PCI80975.1"/>
    <property type="molecule type" value="Genomic_DNA"/>
</dbReference>
<feature type="transmembrane region" description="Helical" evidence="9">
    <location>
        <begin position="104"/>
        <end position="122"/>
    </location>
</feature>
<dbReference type="GO" id="GO:0008360">
    <property type="term" value="P:regulation of cell shape"/>
    <property type="evidence" value="ECO:0007669"/>
    <property type="project" value="UniProtKB-UniRule"/>
</dbReference>
<feature type="transmembrane region" description="Helical" evidence="9">
    <location>
        <begin position="128"/>
        <end position="149"/>
    </location>
</feature>
<dbReference type="AlphaFoldDB" id="A0A2A4XG24"/>
<dbReference type="Proteomes" id="UP000218767">
    <property type="component" value="Unassembled WGS sequence"/>
</dbReference>
<dbReference type="InterPro" id="IPR026034">
    <property type="entry name" value="MreD_proteobac"/>
</dbReference>
<sequence length="162" mass="18257">MQGRPHSIWIIFLSFFIAYLLAIVPFPEWAMNYRPEWVPMVLIYWTMALPYRVGIGSAWAAGLVLDVLEGSTLGVNALALVVVAYVALSLHLRMRMFSTLQQCGLVLALLGLNLMLCNWLQIVTGQSVSSNLMFLMAALTSAVIWPSLFQLLRQIRRSFDVH</sequence>
<reference evidence="11" key="1">
    <citation type="submission" date="2017-08" db="EMBL/GenBank/DDBJ databases">
        <title>A dynamic microbial community with high functional redundancy inhabits the cold, oxic subseafloor aquifer.</title>
        <authorList>
            <person name="Tully B.J."/>
            <person name="Wheat C.G."/>
            <person name="Glazer B.T."/>
            <person name="Huber J.A."/>
        </authorList>
    </citation>
    <scope>NUCLEOTIDE SEQUENCE [LARGE SCALE GENOMIC DNA]</scope>
</reference>
<evidence type="ECO:0000256" key="7">
    <source>
        <dbReference type="ARBA" id="ARBA00023136"/>
    </source>
</evidence>
<feature type="transmembrane region" description="Helical" evidence="9">
    <location>
        <begin position="38"/>
        <end position="61"/>
    </location>
</feature>
<evidence type="ECO:0000256" key="8">
    <source>
        <dbReference type="PIRNR" id="PIRNR018472"/>
    </source>
</evidence>
<dbReference type="PANTHER" id="PTHR37484:SF1">
    <property type="entry name" value="ROD SHAPE-DETERMINING PROTEIN MRED"/>
    <property type="match status" value="1"/>
</dbReference>
<feature type="transmembrane region" description="Helical" evidence="9">
    <location>
        <begin position="6"/>
        <end position="26"/>
    </location>
</feature>